<reference evidence="2" key="1">
    <citation type="submission" date="2012-09" db="EMBL/GenBank/DDBJ databases">
        <authorList>
            <person name="Weinstock G."/>
            <person name="Sodergren E."/>
            <person name="Clifton S."/>
            <person name="Fulton L."/>
            <person name="Fulton B."/>
            <person name="Courtney L."/>
            <person name="Fronick C."/>
            <person name="Harrison M."/>
            <person name="Strong C."/>
            <person name="Farmer C."/>
            <person name="Delehaunty K."/>
            <person name="Markovic C."/>
            <person name="Hall O."/>
            <person name="Minx P."/>
            <person name="Tomlinson C."/>
            <person name="Mitreva M."/>
            <person name="Nelson J."/>
            <person name="Hou S."/>
            <person name="Wollam A."/>
            <person name="Pepin K.H."/>
            <person name="Johnson M."/>
            <person name="Bhonagiri V."/>
            <person name="Nash W.E."/>
            <person name="Suruliraj S."/>
            <person name="Warren W."/>
            <person name="Chinwalla A."/>
            <person name="Mardis E.R."/>
            <person name="Wilson R.K."/>
        </authorList>
    </citation>
    <scope>NUCLEOTIDE SEQUENCE [LARGE SCALE GENOMIC DNA]</scope>
    <source>
        <strain evidence="2">OS1</strain>
    </source>
</reference>
<dbReference type="eggNOG" id="ENOG502ZQ2N">
    <property type="taxonomic scope" value="Bacteria"/>
</dbReference>
<accession>A0A0T5X932</accession>
<protein>
    <submittedName>
        <fullName evidence="1">Uncharacterized protein</fullName>
    </submittedName>
</protein>
<organism evidence="1 2">
    <name type="scientific">Acetomicrobium hydrogeniformans ATCC BAA-1850</name>
    <dbReference type="NCBI Taxonomy" id="592015"/>
    <lineage>
        <taxon>Bacteria</taxon>
        <taxon>Thermotogati</taxon>
        <taxon>Synergistota</taxon>
        <taxon>Synergistia</taxon>
        <taxon>Synergistales</taxon>
        <taxon>Acetomicrobiaceae</taxon>
        <taxon>Acetomicrobium</taxon>
    </lineage>
</organism>
<dbReference type="AlphaFoldDB" id="A0A0T5X932"/>
<comment type="caution">
    <text evidence="1">The sequence shown here is derived from an EMBL/GenBank/DDBJ whole genome shotgun (WGS) entry which is preliminary data.</text>
</comment>
<dbReference type="Proteomes" id="UP000005273">
    <property type="component" value="Unassembled WGS sequence"/>
</dbReference>
<dbReference type="OrthoDB" id="3076at2"/>
<evidence type="ECO:0000313" key="2">
    <source>
        <dbReference type="Proteomes" id="UP000005273"/>
    </source>
</evidence>
<sequence length="216" mass="24936">MKLLPQWDKIVSFEVPMWTPYGLDYRPVSFIGGADRFLKDIAFFAMELESEFIYLKGIRFGEAGVVTYDKTIDPGRDMVFPPLGFIMIFSYSRAMEKLISSFLKDDEDIEAGICFCDLLDRQMRLGGYKAIAIMSNNPFFDDGEFLENFVRELSKGVENKTPSSMTFFAEKFGYRRFFIPYETDNITDLAISGIFNNFEIAETESMLGSVDHRQFR</sequence>
<keyword evidence="2" id="KW-1185">Reference proteome</keyword>
<dbReference type="EMBL" id="ACJX03000001">
    <property type="protein sequence ID" value="KRT34919.1"/>
    <property type="molecule type" value="Genomic_DNA"/>
</dbReference>
<dbReference type="RefSeq" id="WP_057940657.1">
    <property type="nucleotide sequence ID" value="NZ_ACJX03000001.1"/>
</dbReference>
<name>A0A0T5X932_9BACT</name>
<proteinExistence type="predicted"/>
<gene>
    <name evidence="1" type="ORF">HMPREF1705_04172</name>
</gene>
<dbReference type="STRING" id="592015.HMPREF1705_04172"/>
<evidence type="ECO:0000313" key="1">
    <source>
        <dbReference type="EMBL" id="KRT34919.1"/>
    </source>
</evidence>